<evidence type="ECO:0000256" key="3">
    <source>
        <dbReference type="ARBA" id="ARBA00023306"/>
    </source>
</evidence>
<dbReference type="Gene3D" id="1.10.472.10">
    <property type="entry name" value="Cyclin-like"/>
    <property type="match status" value="2"/>
</dbReference>
<evidence type="ECO:0000256" key="4">
    <source>
        <dbReference type="RuleBase" id="RU000383"/>
    </source>
</evidence>
<dbReference type="SMART" id="SM00385">
    <property type="entry name" value="CYCLIN"/>
    <property type="match status" value="1"/>
</dbReference>
<dbReference type="PANTHER" id="PTHR10177">
    <property type="entry name" value="CYCLINS"/>
    <property type="match status" value="1"/>
</dbReference>
<proteinExistence type="inferred from homology"/>
<dbReference type="PROSITE" id="PS00292">
    <property type="entry name" value="CYCLINS"/>
    <property type="match status" value="1"/>
</dbReference>
<keyword evidence="7" id="KW-1185">Reference proteome</keyword>
<comment type="similarity">
    <text evidence="4">Belongs to the cyclin family.</text>
</comment>
<dbReference type="Pfam" id="PF00134">
    <property type="entry name" value="Cyclin_N"/>
    <property type="match status" value="1"/>
</dbReference>
<feature type="domain" description="Cyclin-like" evidence="5">
    <location>
        <begin position="68"/>
        <end position="154"/>
    </location>
</feature>
<keyword evidence="1" id="KW-0132">Cell division</keyword>
<dbReference type="InterPro" id="IPR036915">
    <property type="entry name" value="Cyclin-like_sf"/>
</dbReference>
<dbReference type="EMBL" id="OU015567">
    <property type="protein sequence ID" value="CAG5110760.1"/>
    <property type="molecule type" value="Genomic_DNA"/>
</dbReference>
<gene>
    <name evidence="6" type="ORF">OKIOD_LOCUS13892</name>
</gene>
<evidence type="ECO:0000256" key="2">
    <source>
        <dbReference type="ARBA" id="ARBA00023127"/>
    </source>
</evidence>
<evidence type="ECO:0000313" key="6">
    <source>
        <dbReference type="EMBL" id="CAG5110760.1"/>
    </source>
</evidence>
<evidence type="ECO:0000259" key="5">
    <source>
        <dbReference type="SMART" id="SM00385"/>
    </source>
</evidence>
<dbReference type="InterPro" id="IPR039361">
    <property type="entry name" value="Cyclin"/>
</dbReference>
<dbReference type="InterPro" id="IPR006671">
    <property type="entry name" value="Cyclin_N"/>
</dbReference>
<organism evidence="6 7">
    <name type="scientific">Oikopleura dioica</name>
    <name type="common">Tunicate</name>
    <dbReference type="NCBI Taxonomy" id="34765"/>
    <lineage>
        <taxon>Eukaryota</taxon>
        <taxon>Metazoa</taxon>
        <taxon>Chordata</taxon>
        <taxon>Tunicata</taxon>
        <taxon>Appendicularia</taxon>
        <taxon>Copelata</taxon>
        <taxon>Oikopleuridae</taxon>
        <taxon>Oikopleura</taxon>
    </lineage>
</organism>
<protein>
    <submittedName>
        <fullName evidence="6">Oidioi.mRNA.OKI2018_I69.chr2.g5127.t1.cds</fullName>
    </submittedName>
</protein>
<dbReference type="SUPFAM" id="SSF47954">
    <property type="entry name" value="Cyclin-like"/>
    <property type="match status" value="1"/>
</dbReference>
<dbReference type="InterPro" id="IPR013763">
    <property type="entry name" value="Cyclin-like_dom"/>
</dbReference>
<evidence type="ECO:0000256" key="1">
    <source>
        <dbReference type="ARBA" id="ARBA00022618"/>
    </source>
</evidence>
<sequence>MRSGHFLTFEKARSNKDSVPLRRLALNLKAIVAKQREDWKAAESNVKAASESSDADFVSVEDRETACRWISDVAESLKMSPDTVALCFGVFDRVLNVLKVRTRLVRVLAAACLSLTAKYTEDEARESFARSLCTAAGFTFSRKDLLRMELLVCSKLDWQINQSTSIDFLYAFMDIVGNGPDFPSQQKRITIAEFLVSRLEDWKLAKLPNMEVALGCLMVTFGGRGMFRLRRLLALHGYSTDTQTIQQAQSLLKPYAKMELKLISRLIQRGEEDETEADIFSSVKKLLNHGQLEPIPFGQMTFAEIVRC</sequence>
<name>A0ABN7T3T9_OIKDI</name>
<keyword evidence="3" id="KW-0131">Cell cycle</keyword>
<evidence type="ECO:0000313" key="7">
    <source>
        <dbReference type="Proteomes" id="UP001158576"/>
    </source>
</evidence>
<accession>A0ABN7T3T9</accession>
<dbReference type="Proteomes" id="UP001158576">
    <property type="component" value="Chromosome 2"/>
</dbReference>
<keyword evidence="2 4" id="KW-0195">Cyclin</keyword>
<dbReference type="InterPro" id="IPR048258">
    <property type="entry name" value="Cyclins_cyclin-box"/>
</dbReference>
<reference evidence="6 7" key="1">
    <citation type="submission" date="2021-04" db="EMBL/GenBank/DDBJ databases">
        <authorList>
            <person name="Bliznina A."/>
        </authorList>
    </citation>
    <scope>NUCLEOTIDE SEQUENCE [LARGE SCALE GENOMIC DNA]</scope>
</reference>